<gene>
    <name evidence="1" type="ORF">HV331_25575</name>
</gene>
<evidence type="ECO:0000313" key="2">
    <source>
        <dbReference type="Proteomes" id="UP000514462"/>
    </source>
</evidence>
<geneLocation type="plasmid" evidence="2">
    <name>prhbstw-00938_2</name>
</geneLocation>
<dbReference type="AlphaFoldDB" id="A0AAP9U827"/>
<organism evidence="1 2">
    <name type="scientific">Klebsiella aerogenes</name>
    <name type="common">Enterobacter aerogenes</name>
    <dbReference type="NCBI Taxonomy" id="548"/>
    <lineage>
        <taxon>Bacteria</taxon>
        <taxon>Pseudomonadati</taxon>
        <taxon>Pseudomonadota</taxon>
        <taxon>Gammaproteobacteria</taxon>
        <taxon>Enterobacterales</taxon>
        <taxon>Enterobacteriaceae</taxon>
        <taxon>Klebsiella/Raoultella group</taxon>
        <taxon>Klebsiella</taxon>
    </lineage>
</organism>
<dbReference type="EMBL" id="CP055905">
    <property type="protein sequence ID" value="QMR42890.1"/>
    <property type="molecule type" value="Genomic_DNA"/>
</dbReference>
<sequence length="112" mass="13105">MPVITLYLPPKYISGEVETDIQSLQQDCHYLCMQMLDAAPENIQILVLISCLPPLGRAIYADVKYRCQPHRDNVVMSLFMQELECTIVRHCRTWSPRIRCYPFTPEQLYARN</sequence>
<dbReference type="Proteomes" id="UP000514462">
    <property type="component" value="Plasmid pRHBSTW-00938_2"/>
</dbReference>
<protein>
    <submittedName>
        <fullName evidence="1">Uncharacterized protein</fullName>
    </submittedName>
</protein>
<dbReference type="RefSeq" id="WP_182015662.1">
    <property type="nucleotide sequence ID" value="NZ_CP055905.1"/>
</dbReference>
<accession>A0AAP9U827</accession>
<evidence type="ECO:0000313" key="1">
    <source>
        <dbReference type="EMBL" id="QMR42890.1"/>
    </source>
</evidence>
<proteinExistence type="predicted"/>
<name>A0AAP9U827_KLEAE</name>
<keyword evidence="1" id="KW-0614">Plasmid</keyword>
<reference evidence="2" key="1">
    <citation type="submission" date="2020-06" db="EMBL/GenBank/DDBJ databases">
        <title>REHAB project genomes.</title>
        <authorList>
            <person name="Shaw L.P."/>
        </authorList>
    </citation>
    <scope>NUCLEOTIDE SEQUENCE [LARGE SCALE GENOMIC DNA]</scope>
    <source>
        <strain evidence="2">RHBSTW-00938</strain>
        <plasmid evidence="2">prhbstw-00938_2</plasmid>
    </source>
</reference>